<evidence type="ECO:0000256" key="1">
    <source>
        <dbReference type="SAM" id="SignalP"/>
    </source>
</evidence>
<name>A0ABZ0RLM3_9BACT</name>
<evidence type="ECO:0000259" key="2">
    <source>
        <dbReference type="Pfam" id="PF07589"/>
    </source>
</evidence>
<protein>
    <submittedName>
        <fullName evidence="3">PEP-CTERM sorting domain-containing protein</fullName>
    </submittedName>
</protein>
<keyword evidence="4" id="KW-1185">Reference proteome</keyword>
<dbReference type="InterPro" id="IPR013424">
    <property type="entry name" value="Ice-binding_C"/>
</dbReference>
<keyword evidence="1" id="KW-0732">Signal</keyword>
<dbReference type="Pfam" id="PF07589">
    <property type="entry name" value="PEP-CTERM"/>
    <property type="match status" value="1"/>
</dbReference>
<organism evidence="3 4">
    <name type="scientific">Coraliomargarita algicola</name>
    <dbReference type="NCBI Taxonomy" id="3092156"/>
    <lineage>
        <taxon>Bacteria</taxon>
        <taxon>Pseudomonadati</taxon>
        <taxon>Verrucomicrobiota</taxon>
        <taxon>Opitutia</taxon>
        <taxon>Puniceicoccales</taxon>
        <taxon>Coraliomargaritaceae</taxon>
        <taxon>Coraliomargarita</taxon>
    </lineage>
</organism>
<dbReference type="RefSeq" id="WP_319832860.1">
    <property type="nucleotide sequence ID" value="NZ_CP138858.1"/>
</dbReference>
<evidence type="ECO:0000313" key="3">
    <source>
        <dbReference type="EMBL" id="WPJ95993.1"/>
    </source>
</evidence>
<reference evidence="3 4" key="1">
    <citation type="submission" date="2023-11" db="EMBL/GenBank/DDBJ databases">
        <title>Coraliomargarita sp. nov., isolated from marine algae.</title>
        <authorList>
            <person name="Lee J.K."/>
            <person name="Baek J.H."/>
            <person name="Kim J.M."/>
            <person name="Choi D.G."/>
            <person name="Jeon C.O."/>
        </authorList>
    </citation>
    <scope>NUCLEOTIDE SEQUENCE [LARGE SCALE GENOMIC DNA]</scope>
    <source>
        <strain evidence="3 4">J2-16</strain>
    </source>
</reference>
<dbReference type="Proteomes" id="UP001324993">
    <property type="component" value="Chromosome"/>
</dbReference>
<feature type="signal peptide" evidence="1">
    <location>
        <begin position="1"/>
        <end position="19"/>
    </location>
</feature>
<feature type="chain" id="PRO_5046370309" evidence="1">
    <location>
        <begin position="20"/>
        <end position="209"/>
    </location>
</feature>
<dbReference type="NCBIfam" id="TIGR02595">
    <property type="entry name" value="PEP_CTERM"/>
    <property type="match status" value="1"/>
</dbReference>
<gene>
    <name evidence="3" type="ORF">SH580_21485</name>
</gene>
<proteinExistence type="predicted"/>
<sequence length="209" mass="21023">MKISFSLVSLVAASLTANASDVIADGGFEGVTAANGTLPASWTGAGASWGTADSAVLGANDGVNRAFTGDLTSTLSQLTSTIALEGDIVTLDFYGNAANNAPGRIWSGTVFLDGGSGTKVDLGTIDLAMDTTQGSWQQANIAATSFTVTSANLITAGAGATYGVEFIQTGSSGFVGLDSVSLTIVPEPGSYALLAGLTGLAWVMVRRRK</sequence>
<accession>A0ABZ0RLM3</accession>
<dbReference type="EMBL" id="CP138858">
    <property type="protein sequence ID" value="WPJ95993.1"/>
    <property type="molecule type" value="Genomic_DNA"/>
</dbReference>
<evidence type="ECO:0000313" key="4">
    <source>
        <dbReference type="Proteomes" id="UP001324993"/>
    </source>
</evidence>
<feature type="domain" description="Ice-binding protein C-terminal" evidence="2">
    <location>
        <begin position="185"/>
        <end position="208"/>
    </location>
</feature>